<dbReference type="Pfam" id="PF17177">
    <property type="entry name" value="PPR_long"/>
    <property type="match status" value="1"/>
</dbReference>
<keyword evidence="1" id="KW-0677">Repeat</keyword>
<feature type="repeat" description="PPR" evidence="2">
    <location>
        <begin position="1062"/>
        <end position="1096"/>
    </location>
</feature>
<reference evidence="6" key="1">
    <citation type="submission" date="2023-08" db="EMBL/GenBank/DDBJ databases">
        <authorList>
            <person name="Chen Y."/>
            <person name="Shah S."/>
            <person name="Dougan E. K."/>
            <person name="Thang M."/>
            <person name="Chan C."/>
        </authorList>
    </citation>
    <scope>NUCLEOTIDE SEQUENCE</scope>
</reference>
<feature type="transmembrane region" description="Helical" evidence="4">
    <location>
        <begin position="754"/>
        <end position="777"/>
    </location>
</feature>
<dbReference type="InterPro" id="IPR033443">
    <property type="entry name" value="PROP1-like_PPR_dom"/>
</dbReference>
<feature type="repeat" description="PPR" evidence="2">
    <location>
        <begin position="1097"/>
        <end position="1131"/>
    </location>
</feature>
<keyword evidence="4" id="KW-0472">Membrane</keyword>
<dbReference type="SUPFAM" id="SSF53448">
    <property type="entry name" value="Nucleotide-diphospho-sugar transferases"/>
    <property type="match status" value="1"/>
</dbReference>
<dbReference type="PROSITE" id="PS51375">
    <property type="entry name" value="PPR"/>
    <property type="match status" value="4"/>
</dbReference>
<dbReference type="InterPro" id="IPR011990">
    <property type="entry name" value="TPR-like_helical_dom_sf"/>
</dbReference>
<feature type="compositionally biased region" description="Basic and acidic residues" evidence="3">
    <location>
        <begin position="783"/>
        <end position="794"/>
    </location>
</feature>
<protein>
    <recommendedName>
        <fullName evidence="5">PROP1-like PPR domain-containing protein</fullName>
    </recommendedName>
</protein>
<name>A0AA36MJD0_9DINO</name>
<evidence type="ECO:0000313" key="7">
    <source>
        <dbReference type="Proteomes" id="UP001178507"/>
    </source>
</evidence>
<feature type="region of interest" description="Disordered" evidence="3">
    <location>
        <begin position="783"/>
        <end position="804"/>
    </location>
</feature>
<proteinExistence type="predicted"/>
<gene>
    <name evidence="6" type="ORF">EVOR1521_LOCUS1023</name>
</gene>
<evidence type="ECO:0000256" key="4">
    <source>
        <dbReference type="SAM" id="Phobius"/>
    </source>
</evidence>
<evidence type="ECO:0000256" key="3">
    <source>
        <dbReference type="SAM" id="MobiDB-lite"/>
    </source>
</evidence>
<organism evidence="6 7">
    <name type="scientific">Effrenium voratum</name>
    <dbReference type="NCBI Taxonomy" id="2562239"/>
    <lineage>
        <taxon>Eukaryota</taxon>
        <taxon>Sar</taxon>
        <taxon>Alveolata</taxon>
        <taxon>Dinophyceae</taxon>
        <taxon>Suessiales</taxon>
        <taxon>Symbiodiniaceae</taxon>
        <taxon>Effrenium</taxon>
    </lineage>
</organism>
<evidence type="ECO:0000313" key="6">
    <source>
        <dbReference type="EMBL" id="CAJ1370455.1"/>
    </source>
</evidence>
<dbReference type="PANTHER" id="PTHR47447">
    <property type="entry name" value="OS03G0856100 PROTEIN"/>
    <property type="match status" value="1"/>
</dbReference>
<keyword evidence="4" id="KW-0812">Transmembrane</keyword>
<sequence>MGCFRSLSLYVACCRDQAPPSWAACDPAEADACCGAAGQKEFLGLVASVPVESSEQPRAVEVLWHFLRDIDPWSLDAWRLFASMGAQRANQQVYDFKSRLRGLLSATPWREVEDMAMEHSRLCARSMLRIEVFQQFCLWRLATSQGKMVVELEPEECEMSHLAEVYRVTAANRDFLAYQLLPSLRTPRFAPPAASVFVGPVVLQVVCLGRGVARQGMAMLRQALKLRSSWALRIFVLSDAEGWADWQQAVEELRTEVSLEGVSFEAVHFERSPQFQAYLRKYPAECMFQNAVERAMLARVLCHELLPNDISHVISMDLGDVLILEDLWHLWVLQEESSSTSLLQASLAGALHHVNAGVVLYHTARMREANFTDLSLQAAHAAFEQGKQHAASLECPRDQAILNQLHEDGTAVIGFLPCRWSLFPVVDWHPAFLSRTETRALWRPELFERLRYPGLLAAEHVEFHCPEAAELLAAFAFLPGSEKGPGKVQQLAALAEAAARPEVRHGCACGERASLAHVAGDLKAWPAMRRFLAAGRPGLEEEEGLPSPSRQWWGGAARSSRLREQSQQQLFLMAKQQGLDYVTQVGASWCHTMWTTPRVYHAARLEVTKEDQLEIETTAARLRVRLTPLTPTASAALEVTLRTADLTLDVASDGDAAGRHRLSWSACLEREWVLTRWRLSASLVELCGASLHLNASLGFPLGLWVASESESARWAVCVKRKWARHLLVLLGIVLLVFVFDSLVFGSVPLSLKQFQWSACDLVISFLLGACALQAYLLKRKSPEARTEKEEKENGNGKPPAKTMSNINRELDRVSQQGAKQVEAQGRQAVLRKFEGVPGALDALSCSAQLSAPAFAWDGWACYNLVIRAHAKEGNHKRAGEWIMRMEAMKANLKVCFDQERGIKVCSYNTQLDACAKAQNAEACERWLQRMLDQAEPKIRFRRRGGGSRLDVRSRRGGSSGWWPWAWSRTRKGNLEEAEAWMEEMQQKGLEPSVTTFGALIDAAAKAGDLDKAELWMRDMLHRGIEPSVVSFGAVMNACAKASSLERAEFWHQEMIEAKVKPNVRCYGAIINACAKVGQAERAEKWLLQLEASGLRGDAIVYSSVIDACGKAGDCEKALEVFKRMRSRGVSPHGVTYASLAKPFAYRGHWEVVEELGANMQEQGLAPNEYLVYMSFR</sequence>
<dbReference type="Gene3D" id="3.90.550.10">
    <property type="entry name" value="Spore Coat Polysaccharide Biosynthesis Protein SpsA, Chain A"/>
    <property type="match status" value="1"/>
</dbReference>
<accession>A0AA36MJD0</accession>
<feature type="domain" description="PROP1-like PPR" evidence="5">
    <location>
        <begin position="974"/>
        <end position="1089"/>
    </location>
</feature>
<feature type="repeat" description="PPR" evidence="2">
    <location>
        <begin position="992"/>
        <end position="1026"/>
    </location>
</feature>
<dbReference type="Proteomes" id="UP001178507">
    <property type="component" value="Unassembled WGS sequence"/>
</dbReference>
<dbReference type="EMBL" id="CAUJNA010000017">
    <property type="protein sequence ID" value="CAJ1370455.1"/>
    <property type="molecule type" value="Genomic_DNA"/>
</dbReference>
<keyword evidence="4" id="KW-1133">Transmembrane helix</keyword>
<feature type="repeat" description="PPR" evidence="2">
    <location>
        <begin position="1027"/>
        <end position="1061"/>
    </location>
</feature>
<dbReference type="Pfam" id="PF01535">
    <property type="entry name" value="PPR"/>
    <property type="match status" value="2"/>
</dbReference>
<evidence type="ECO:0000259" key="5">
    <source>
        <dbReference type="Pfam" id="PF17177"/>
    </source>
</evidence>
<dbReference type="InterPro" id="IPR029044">
    <property type="entry name" value="Nucleotide-diphossugar_trans"/>
</dbReference>
<dbReference type="AlphaFoldDB" id="A0AA36MJD0"/>
<dbReference type="InterPro" id="IPR002885">
    <property type="entry name" value="PPR_rpt"/>
</dbReference>
<feature type="transmembrane region" description="Helical" evidence="4">
    <location>
        <begin position="726"/>
        <end position="748"/>
    </location>
</feature>
<comment type="caution">
    <text evidence="6">The sequence shown here is derived from an EMBL/GenBank/DDBJ whole genome shotgun (WGS) entry which is preliminary data.</text>
</comment>
<dbReference type="NCBIfam" id="TIGR00756">
    <property type="entry name" value="PPR"/>
    <property type="match status" value="3"/>
</dbReference>
<keyword evidence="7" id="KW-1185">Reference proteome</keyword>
<dbReference type="PANTHER" id="PTHR47447:SF17">
    <property type="entry name" value="OS12G0638900 PROTEIN"/>
    <property type="match status" value="1"/>
</dbReference>
<dbReference type="Gene3D" id="1.25.40.10">
    <property type="entry name" value="Tetratricopeptide repeat domain"/>
    <property type="match status" value="3"/>
</dbReference>
<evidence type="ECO:0000256" key="1">
    <source>
        <dbReference type="ARBA" id="ARBA00022737"/>
    </source>
</evidence>
<evidence type="ECO:0000256" key="2">
    <source>
        <dbReference type="PROSITE-ProRule" id="PRU00708"/>
    </source>
</evidence>